<dbReference type="Proteomes" id="UP000887116">
    <property type="component" value="Unassembled WGS sequence"/>
</dbReference>
<evidence type="ECO:0000313" key="2">
    <source>
        <dbReference type="Proteomes" id="UP000887116"/>
    </source>
</evidence>
<sequence>MDQLKPVATTSHGSKKVFVHPALKTCSHVFVRHDAVKNHYRRHIMDLVLKRTEKMFTIEKNGKHSTINIACLKPAFFRELSPFICTNNFTATSCSSDFNKAST</sequence>
<accession>A0A8X6JHS0</accession>
<organism evidence="1 2">
    <name type="scientific">Trichonephila clavata</name>
    <name type="common">Joro spider</name>
    <name type="synonym">Nephila clavata</name>
    <dbReference type="NCBI Taxonomy" id="2740835"/>
    <lineage>
        <taxon>Eukaryota</taxon>
        <taxon>Metazoa</taxon>
        <taxon>Ecdysozoa</taxon>
        <taxon>Arthropoda</taxon>
        <taxon>Chelicerata</taxon>
        <taxon>Arachnida</taxon>
        <taxon>Araneae</taxon>
        <taxon>Araneomorphae</taxon>
        <taxon>Entelegynae</taxon>
        <taxon>Araneoidea</taxon>
        <taxon>Nephilidae</taxon>
        <taxon>Trichonephila</taxon>
    </lineage>
</organism>
<dbReference type="OrthoDB" id="6778265at2759"/>
<dbReference type="AlphaFoldDB" id="A0A8X6JHS0"/>
<dbReference type="PANTHER" id="PTHR38681:SF1">
    <property type="entry name" value="RETROVIRUS-RELATED POL POLYPROTEIN FROM TRANSPOSON 412-LIKE PROTEIN"/>
    <property type="match status" value="1"/>
</dbReference>
<dbReference type="PANTHER" id="PTHR38681">
    <property type="entry name" value="RETROVIRUS-RELATED POL POLYPROTEIN FROM TRANSPOSON 412-LIKE PROTEIN-RELATED"/>
    <property type="match status" value="1"/>
</dbReference>
<keyword evidence="2" id="KW-1185">Reference proteome</keyword>
<reference evidence="1" key="1">
    <citation type="submission" date="2020-07" db="EMBL/GenBank/DDBJ databases">
        <title>Multicomponent nature underlies the extraordinary mechanical properties of spider dragline silk.</title>
        <authorList>
            <person name="Kono N."/>
            <person name="Nakamura H."/>
            <person name="Mori M."/>
            <person name="Yoshida Y."/>
            <person name="Ohtoshi R."/>
            <person name="Malay A.D."/>
            <person name="Moran D.A.P."/>
            <person name="Tomita M."/>
            <person name="Numata K."/>
            <person name="Arakawa K."/>
        </authorList>
    </citation>
    <scope>NUCLEOTIDE SEQUENCE</scope>
</reference>
<evidence type="ECO:0000313" key="1">
    <source>
        <dbReference type="EMBL" id="GFR25778.1"/>
    </source>
</evidence>
<gene>
    <name evidence="1" type="primary">TY3B-I_452</name>
    <name evidence="1" type="ORF">TNCT_631931</name>
</gene>
<comment type="caution">
    <text evidence="1">The sequence shown here is derived from an EMBL/GenBank/DDBJ whole genome shotgun (WGS) entry which is preliminary data.</text>
</comment>
<dbReference type="EMBL" id="BMAO01038585">
    <property type="protein sequence ID" value="GFR25778.1"/>
    <property type="molecule type" value="Genomic_DNA"/>
</dbReference>
<proteinExistence type="predicted"/>
<name>A0A8X6JHS0_TRICU</name>
<protein>
    <submittedName>
        <fullName evidence="1">Transposon Ty3-I Gag-Pol polyprotein</fullName>
    </submittedName>
</protein>